<organism evidence="1 2">
    <name type="scientific">Salinigranum rubrum</name>
    <dbReference type="NCBI Taxonomy" id="755307"/>
    <lineage>
        <taxon>Archaea</taxon>
        <taxon>Methanobacteriati</taxon>
        <taxon>Methanobacteriota</taxon>
        <taxon>Stenosarchaea group</taxon>
        <taxon>Halobacteria</taxon>
        <taxon>Halobacteriales</taxon>
        <taxon>Haloferacaceae</taxon>
        <taxon>Salinigranum</taxon>
    </lineage>
</organism>
<accession>A0A2I8VQD9</accession>
<keyword evidence="1" id="KW-0614">Plasmid</keyword>
<gene>
    <name evidence="1" type="ORF">C2R22_21420</name>
</gene>
<dbReference type="Proteomes" id="UP000236584">
    <property type="component" value="Plasmid unnamed1"/>
</dbReference>
<dbReference type="EMBL" id="CP026310">
    <property type="protein sequence ID" value="AUV84143.1"/>
    <property type="molecule type" value="Genomic_DNA"/>
</dbReference>
<geneLocation type="plasmid" evidence="1">
    <name>unnamed1</name>
</geneLocation>
<sequence length="143" mass="16619">MLKPSTVVLIDGPKGDEALKLALKLLKRDEVAAAFVHDLHRNTLHRDLGELLFNYTYFSDDEIFVEKFSHLDDSCWEVLGDDWAPYLRKGEEIESYASTFGVFFNGDQPIDPLREDNYRKFLQWHECDLQSHVKSAIKARLPF</sequence>
<dbReference type="KEGG" id="srub:C2R22_21420"/>
<proteinExistence type="predicted"/>
<keyword evidence="2" id="KW-1185">Reference proteome</keyword>
<evidence type="ECO:0000313" key="2">
    <source>
        <dbReference type="Proteomes" id="UP000236584"/>
    </source>
</evidence>
<evidence type="ECO:0000313" key="1">
    <source>
        <dbReference type="EMBL" id="AUV84143.1"/>
    </source>
</evidence>
<name>A0A2I8VQD9_9EURY</name>
<protein>
    <submittedName>
        <fullName evidence="1">Uncharacterized protein</fullName>
    </submittedName>
</protein>
<reference evidence="1 2" key="1">
    <citation type="submission" date="2018-01" db="EMBL/GenBank/DDBJ databases">
        <title>Complete genome sequence of Salinigranum rubrum GX10T, an extremely halophilic archaeon isolated from a marine solar saltern.</title>
        <authorList>
            <person name="Han S."/>
        </authorList>
    </citation>
    <scope>NUCLEOTIDE SEQUENCE [LARGE SCALE GENOMIC DNA]</scope>
    <source>
        <strain evidence="1 2">GX10</strain>
        <plasmid evidence="2">Plasmid unnamed1</plasmid>
    </source>
</reference>
<dbReference type="AlphaFoldDB" id="A0A2I8VQD9"/>